<comment type="similarity">
    <text evidence="4">Belongs to the class-II pyridoxal-phosphate-dependent aminotransferase family.</text>
</comment>
<keyword evidence="9" id="KW-0443">Lipid metabolism</keyword>
<evidence type="ECO:0000256" key="9">
    <source>
        <dbReference type="ARBA" id="ARBA00023098"/>
    </source>
</evidence>
<evidence type="ECO:0000313" key="12">
    <source>
        <dbReference type="EMBL" id="KAJ1913506.1"/>
    </source>
</evidence>
<protein>
    <recommendedName>
        <fullName evidence="5">serine C-palmitoyltransferase</fullName>
        <ecNumber evidence="5">2.3.1.50</ecNumber>
    </recommendedName>
</protein>
<dbReference type="GO" id="GO:0046513">
    <property type="term" value="P:ceramide biosynthetic process"/>
    <property type="evidence" value="ECO:0007669"/>
    <property type="project" value="TreeGrafter"/>
</dbReference>
<dbReference type="InterPro" id="IPR050087">
    <property type="entry name" value="AON_synthase_class-II"/>
</dbReference>
<comment type="pathway">
    <text evidence="2">Lipid metabolism; sphingolipid metabolism.</text>
</comment>
<evidence type="ECO:0000256" key="10">
    <source>
        <dbReference type="ARBA" id="ARBA00023315"/>
    </source>
</evidence>
<dbReference type="GO" id="GO:0005783">
    <property type="term" value="C:endoplasmic reticulum"/>
    <property type="evidence" value="ECO:0007669"/>
    <property type="project" value="TreeGrafter"/>
</dbReference>
<comment type="caution">
    <text evidence="12">The sequence shown here is derived from an EMBL/GenBank/DDBJ whole genome shotgun (WGS) entry which is preliminary data.</text>
</comment>
<dbReference type="Gene3D" id="3.90.1150.10">
    <property type="entry name" value="Aspartate Aminotransferase, domain 1"/>
    <property type="match status" value="1"/>
</dbReference>
<dbReference type="EMBL" id="JANBPU010000258">
    <property type="protein sequence ID" value="KAJ1913506.1"/>
    <property type="molecule type" value="Genomic_DNA"/>
</dbReference>
<dbReference type="InterPro" id="IPR015421">
    <property type="entry name" value="PyrdxlP-dep_Trfase_major"/>
</dbReference>
<keyword evidence="13" id="KW-1185">Reference proteome</keyword>
<evidence type="ECO:0000313" key="13">
    <source>
        <dbReference type="Proteomes" id="UP001150538"/>
    </source>
</evidence>
<dbReference type="Proteomes" id="UP001150538">
    <property type="component" value="Unassembled WGS sequence"/>
</dbReference>
<evidence type="ECO:0000256" key="8">
    <source>
        <dbReference type="ARBA" id="ARBA00022919"/>
    </source>
</evidence>
<dbReference type="GO" id="GO:0004758">
    <property type="term" value="F:serine C-palmitoyltransferase activity"/>
    <property type="evidence" value="ECO:0007669"/>
    <property type="project" value="UniProtKB-EC"/>
</dbReference>
<keyword evidence="7" id="KW-0663">Pyridoxal phosphate</keyword>
<dbReference type="InterPro" id="IPR004839">
    <property type="entry name" value="Aminotransferase_I/II_large"/>
</dbReference>
<evidence type="ECO:0000256" key="4">
    <source>
        <dbReference type="ARBA" id="ARBA00008392"/>
    </source>
</evidence>
<evidence type="ECO:0000259" key="11">
    <source>
        <dbReference type="Pfam" id="PF00155"/>
    </source>
</evidence>
<keyword evidence="8" id="KW-0746">Sphingolipid metabolism</keyword>
<evidence type="ECO:0000256" key="5">
    <source>
        <dbReference type="ARBA" id="ARBA00013220"/>
    </source>
</evidence>
<comment type="pathway">
    <text evidence="3">Sphingolipid metabolism.</text>
</comment>
<feature type="domain" description="Aminotransferase class I/classII large" evidence="11">
    <location>
        <begin position="169"/>
        <end position="525"/>
    </location>
</feature>
<keyword evidence="10 12" id="KW-0012">Acyltransferase</keyword>
<evidence type="ECO:0000256" key="6">
    <source>
        <dbReference type="ARBA" id="ARBA00022679"/>
    </source>
</evidence>
<name>A0A9W7ZVN0_9FUNG</name>
<sequence>MADTVNAAAKVAAATALAANAFLGADEGIAGTNKPVSPLPAFIPSFLQPMWGFPGFRFIINYIQASYRNDPVRSFLELCLVIFVIWWTSRTKYKQGRNEVVLTEGEVDELVEDWKPEPLVPALSEAKIRALEKIPVIDGPSGVMVRLNGKTPAINFASYNHLGVISTDKARETAISVLRQYGVGSCGPPGFYGTLDVHQDLEKHIAEFTGFPSAILYSQGMSTTLSIIPCFSKRGDTIVADEAVSFAVQQAINLSRSRVYWYKHNDMRDLESVLKKVNSSLAQRKGPLSRRFIVTEGLFQNTSQIAPLPEIIELKEKYKYRLILDESHSFGVLGKRGAGLTDYFNVPTEKIDLMIGSLCNAIGVSGGFCAADKDLISHQRLSGLGYCFSASMPAILSVASSDVIGILSKNPESLLAPLRRNTKLMHEQLSKISGINVEGHQESPIIHVSISPTALTKRKSNGEWTRGDVENALQDLVDEALKNGVLLTRAQYVDDHEHLLPNPSIRICVSAQHSEKDIAKCAKVISNAVQRVTKKK</sequence>
<accession>A0A9W7ZVN0</accession>
<evidence type="ECO:0000256" key="1">
    <source>
        <dbReference type="ARBA" id="ARBA00001933"/>
    </source>
</evidence>
<dbReference type="AlphaFoldDB" id="A0A9W7ZVN0"/>
<reference evidence="12" key="1">
    <citation type="submission" date="2022-07" db="EMBL/GenBank/DDBJ databases">
        <title>Phylogenomic reconstructions and comparative analyses of Kickxellomycotina fungi.</title>
        <authorList>
            <person name="Reynolds N.K."/>
            <person name="Stajich J.E."/>
            <person name="Barry K."/>
            <person name="Grigoriev I.V."/>
            <person name="Crous P."/>
            <person name="Smith M.E."/>
        </authorList>
    </citation>
    <scope>NUCLEOTIDE SEQUENCE</scope>
    <source>
        <strain evidence="12">NBRC 100468</strain>
    </source>
</reference>
<dbReference type="SUPFAM" id="SSF53383">
    <property type="entry name" value="PLP-dependent transferases"/>
    <property type="match status" value="1"/>
</dbReference>
<dbReference type="Gene3D" id="3.40.640.10">
    <property type="entry name" value="Type I PLP-dependent aspartate aminotransferase-like (Major domain)"/>
    <property type="match status" value="1"/>
</dbReference>
<evidence type="ECO:0000256" key="7">
    <source>
        <dbReference type="ARBA" id="ARBA00022898"/>
    </source>
</evidence>
<dbReference type="GO" id="GO:0046512">
    <property type="term" value="P:sphingosine biosynthetic process"/>
    <property type="evidence" value="ECO:0007669"/>
    <property type="project" value="TreeGrafter"/>
</dbReference>
<evidence type="ECO:0000256" key="3">
    <source>
        <dbReference type="ARBA" id="ARBA00004991"/>
    </source>
</evidence>
<dbReference type="GO" id="GO:0016020">
    <property type="term" value="C:membrane"/>
    <property type="evidence" value="ECO:0007669"/>
    <property type="project" value="GOC"/>
</dbReference>
<dbReference type="InterPro" id="IPR015424">
    <property type="entry name" value="PyrdxlP-dep_Trfase"/>
</dbReference>
<dbReference type="GO" id="GO:0030170">
    <property type="term" value="F:pyridoxal phosphate binding"/>
    <property type="evidence" value="ECO:0007669"/>
    <property type="project" value="InterPro"/>
</dbReference>
<dbReference type="Pfam" id="PF00155">
    <property type="entry name" value="Aminotran_1_2"/>
    <property type="match status" value="1"/>
</dbReference>
<dbReference type="EC" id="2.3.1.50" evidence="5"/>
<proteinExistence type="inferred from homology"/>
<gene>
    <name evidence="12" type="primary">LCB1</name>
    <name evidence="12" type="ORF">H4219_005185</name>
</gene>
<evidence type="ECO:0000256" key="2">
    <source>
        <dbReference type="ARBA" id="ARBA00004760"/>
    </source>
</evidence>
<dbReference type="OrthoDB" id="3168162at2759"/>
<dbReference type="PANTHER" id="PTHR13693:SF2">
    <property type="entry name" value="SERINE PALMITOYLTRANSFERASE 1"/>
    <property type="match status" value="1"/>
</dbReference>
<organism evidence="12 13">
    <name type="scientific">Mycoemilia scoparia</name>
    <dbReference type="NCBI Taxonomy" id="417184"/>
    <lineage>
        <taxon>Eukaryota</taxon>
        <taxon>Fungi</taxon>
        <taxon>Fungi incertae sedis</taxon>
        <taxon>Zoopagomycota</taxon>
        <taxon>Kickxellomycotina</taxon>
        <taxon>Kickxellomycetes</taxon>
        <taxon>Kickxellales</taxon>
        <taxon>Kickxellaceae</taxon>
        <taxon>Mycoemilia</taxon>
    </lineage>
</organism>
<dbReference type="InterPro" id="IPR015422">
    <property type="entry name" value="PyrdxlP-dep_Trfase_small"/>
</dbReference>
<keyword evidence="6 12" id="KW-0808">Transferase</keyword>
<comment type="cofactor">
    <cofactor evidence="1">
        <name>pyridoxal 5'-phosphate</name>
        <dbReference type="ChEBI" id="CHEBI:597326"/>
    </cofactor>
</comment>
<dbReference type="PANTHER" id="PTHR13693">
    <property type="entry name" value="CLASS II AMINOTRANSFERASE/8-AMINO-7-OXONONANOATE SYNTHASE"/>
    <property type="match status" value="1"/>
</dbReference>